<protein>
    <submittedName>
        <fullName evidence="2">Tripartite-type tricarboxylate transporter receptor subunit TctC</fullName>
    </submittedName>
</protein>
<dbReference type="InterPro" id="IPR042100">
    <property type="entry name" value="Bug_dom1"/>
</dbReference>
<dbReference type="Gene3D" id="3.40.190.150">
    <property type="entry name" value="Bordetella uptake gene, domain 1"/>
    <property type="match status" value="1"/>
</dbReference>
<evidence type="ECO:0000313" key="3">
    <source>
        <dbReference type="Proteomes" id="UP000292445"/>
    </source>
</evidence>
<dbReference type="RefSeq" id="WP_165404643.1">
    <property type="nucleotide sequence ID" value="NZ_SGXC01000002.1"/>
</dbReference>
<dbReference type="PANTHER" id="PTHR42928">
    <property type="entry name" value="TRICARBOXYLATE-BINDING PROTEIN"/>
    <property type="match status" value="1"/>
</dbReference>
<reference evidence="2 3" key="1">
    <citation type="submission" date="2019-02" db="EMBL/GenBank/DDBJ databases">
        <title>Genomic Encyclopedia of Type Strains, Phase IV (KMG-IV): sequencing the most valuable type-strain genomes for metagenomic binning, comparative biology and taxonomic classification.</title>
        <authorList>
            <person name="Goeker M."/>
        </authorList>
    </citation>
    <scope>NUCLEOTIDE SEQUENCE [LARGE SCALE GENOMIC DNA]</scope>
    <source>
        <strain evidence="2 3">K24</strain>
    </source>
</reference>
<evidence type="ECO:0000256" key="1">
    <source>
        <dbReference type="ARBA" id="ARBA00006987"/>
    </source>
</evidence>
<organism evidence="2 3">
    <name type="scientific">Pigmentiphaga kullae</name>
    <dbReference type="NCBI Taxonomy" id="151784"/>
    <lineage>
        <taxon>Bacteria</taxon>
        <taxon>Pseudomonadati</taxon>
        <taxon>Pseudomonadota</taxon>
        <taxon>Betaproteobacteria</taxon>
        <taxon>Burkholderiales</taxon>
        <taxon>Alcaligenaceae</taxon>
        <taxon>Pigmentiphaga</taxon>
    </lineage>
</organism>
<dbReference type="PIRSF" id="PIRSF017082">
    <property type="entry name" value="YflP"/>
    <property type="match status" value="1"/>
</dbReference>
<dbReference type="SUPFAM" id="SSF53850">
    <property type="entry name" value="Periplasmic binding protein-like II"/>
    <property type="match status" value="1"/>
</dbReference>
<dbReference type="AlphaFoldDB" id="A0A4Q7ND73"/>
<gene>
    <name evidence="2" type="ORF">EV675_3559</name>
</gene>
<dbReference type="InterPro" id="IPR006311">
    <property type="entry name" value="TAT_signal"/>
</dbReference>
<comment type="caution">
    <text evidence="2">The sequence shown here is derived from an EMBL/GenBank/DDBJ whole genome shotgun (WGS) entry which is preliminary data.</text>
</comment>
<dbReference type="InterPro" id="IPR005064">
    <property type="entry name" value="BUG"/>
</dbReference>
<dbReference type="Proteomes" id="UP000292445">
    <property type="component" value="Unassembled WGS sequence"/>
</dbReference>
<keyword evidence="3" id="KW-1185">Reference proteome</keyword>
<sequence>MSMYPRSPAGPGTWSGRRQLLRGLAAGVPALALPSLATASQGFPNRPITIIVPASAGGLLDVYQRFVDKLAAPFLNNQPIIIENRPGANLLLGADAMARQERGDGYLLTQALQIQVRMPHLQKVRYDALRDLTWILCLVTSPFGIAVRADSPLRSFEDLIAAARARPGQVSYGTVGFANGGHLLMEEVARLKGVKFNVIPMKGSADVIQAALGGHVDAMSDSASWSPQVQAGKMRLLVTFSESRLEKFPDVPTATELGLPIVYTSPIGLVGPKNMDPAVVRVLHDAYKRAIDQPAHQEILEKFDLIPGYRDTAGFTEEMRASYEREKAMVARLGLKN</sequence>
<dbReference type="PROSITE" id="PS51318">
    <property type="entry name" value="TAT"/>
    <property type="match status" value="1"/>
</dbReference>
<dbReference type="PANTHER" id="PTHR42928:SF5">
    <property type="entry name" value="BLR1237 PROTEIN"/>
    <property type="match status" value="1"/>
</dbReference>
<accession>A0A4Q7ND73</accession>
<dbReference type="Pfam" id="PF03401">
    <property type="entry name" value="TctC"/>
    <property type="match status" value="1"/>
</dbReference>
<evidence type="ECO:0000313" key="2">
    <source>
        <dbReference type="EMBL" id="RZS80946.1"/>
    </source>
</evidence>
<keyword evidence="2" id="KW-0675">Receptor</keyword>
<proteinExistence type="inferred from homology"/>
<comment type="similarity">
    <text evidence="1">Belongs to the UPF0065 (bug) family.</text>
</comment>
<dbReference type="Gene3D" id="3.40.190.10">
    <property type="entry name" value="Periplasmic binding protein-like II"/>
    <property type="match status" value="1"/>
</dbReference>
<dbReference type="CDD" id="cd07012">
    <property type="entry name" value="PBP2_Bug_TTT"/>
    <property type="match status" value="1"/>
</dbReference>
<name>A0A4Q7ND73_9BURK</name>
<dbReference type="EMBL" id="SGXC01000002">
    <property type="protein sequence ID" value="RZS80946.1"/>
    <property type="molecule type" value="Genomic_DNA"/>
</dbReference>